<comment type="similarity">
    <text evidence="3">In the N-terminal section; belongs to the NADH:flavin oxidoreductase/NADH oxidase family.</text>
</comment>
<evidence type="ECO:0000313" key="13">
    <source>
        <dbReference type="Proteomes" id="UP000183995"/>
    </source>
</evidence>
<dbReference type="AlphaFoldDB" id="A0A1M5WWC2"/>
<dbReference type="PANTHER" id="PTHR42917">
    <property type="entry name" value="2,4-DIENOYL-COA REDUCTASE"/>
    <property type="match status" value="1"/>
</dbReference>
<proteinExistence type="inferred from homology"/>
<keyword evidence="7" id="KW-0560">Oxidoreductase</keyword>
<evidence type="ECO:0000256" key="6">
    <source>
        <dbReference type="ARBA" id="ARBA00022723"/>
    </source>
</evidence>
<sequence>MSDLKYPHLFEPIQVAGALFRNRLFSSPQGFYNLGPDLFPNDDMVAYFETKARGGFASVCVGDCIVDWKNGRHYDWLIPMDNPKMLPGLSKLASAVHRHGAVASAELSHAGMFAKASFDAGAPIKGPVNMAGKYGDVTAMTEEDIAHVVEAYGKAAAFAKQCGFGMVTIHGGHGWLIPQFWSGQINTRTDRWGGSFENRMRFPLAIVDSVRKAVGKGFPIEFRMSGSETNPDGYDIDEGIEFAKALDGKVDIIHVSTGNHEVLSATIITHPSMFLEDGCNVKYAAAIKKHVKTHVATVGAFTDPAHMEEVLASGQADIIELGRQTLADPDLPLKARAGRDDEINKCMRCSACFGNVGRHRIFYCAINPVVGHEDEARYLPPVREKKRVLVAGGGVAGMQAALTAAERGHSVTLCEKGGKLGGVLLCEDQISFKQKLKAYLEHQAHMLAKAPIEVRLNTEVTPEYARELRPDVIIAALGARPFVPPVKGIDGPNVLGAEEVYYHPERAGKRLVILGGGLVGIELGIHMAMLGRDVSIVEMLPELSVDNFSMHTLALLEQIGKLGIKVRTSTAVSEITPAGVTAKGPDGTLELPADTVVYAVGQKPLRDEAAALGGCAGEFYQLGDCVTPRNILAATQAAWTVARDIGR</sequence>
<evidence type="ECO:0000256" key="8">
    <source>
        <dbReference type="ARBA" id="ARBA00023004"/>
    </source>
</evidence>
<dbReference type="Pfam" id="PF07992">
    <property type="entry name" value="Pyr_redox_2"/>
    <property type="match status" value="1"/>
</dbReference>
<dbReference type="RefSeq" id="WP_073077186.1">
    <property type="nucleotide sequence ID" value="NZ_FQXV01000004.1"/>
</dbReference>
<dbReference type="InterPro" id="IPR001155">
    <property type="entry name" value="OxRdtase_FMN_N"/>
</dbReference>
<organism evidence="12 13">
    <name type="scientific">Sporobacter termitidis DSM 10068</name>
    <dbReference type="NCBI Taxonomy" id="1123282"/>
    <lineage>
        <taxon>Bacteria</taxon>
        <taxon>Bacillati</taxon>
        <taxon>Bacillota</taxon>
        <taxon>Clostridia</taxon>
        <taxon>Eubacteriales</taxon>
        <taxon>Oscillospiraceae</taxon>
        <taxon>Sporobacter</taxon>
    </lineage>
</organism>
<dbReference type="PRINTS" id="PR00368">
    <property type="entry name" value="FADPNR"/>
</dbReference>
<dbReference type="PRINTS" id="PR00469">
    <property type="entry name" value="PNDRDTASEII"/>
</dbReference>
<name>A0A1M5WWC2_9FIRM</name>
<dbReference type="InterPro" id="IPR051793">
    <property type="entry name" value="NADH:flavin_oxidoreductase"/>
</dbReference>
<dbReference type="GO" id="GO:0051536">
    <property type="term" value="F:iron-sulfur cluster binding"/>
    <property type="evidence" value="ECO:0007669"/>
    <property type="project" value="UniProtKB-KW"/>
</dbReference>
<evidence type="ECO:0000259" key="11">
    <source>
        <dbReference type="Pfam" id="PF07992"/>
    </source>
</evidence>
<dbReference type="PANTHER" id="PTHR42917:SF2">
    <property type="entry name" value="2,4-DIENOYL-COA REDUCTASE [(2E)-ENOYL-COA-PRODUCING]"/>
    <property type="match status" value="1"/>
</dbReference>
<dbReference type="Proteomes" id="UP000183995">
    <property type="component" value="Unassembled WGS sequence"/>
</dbReference>
<dbReference type="Gene3D" id="3.20.20.70">
    <property type="entry name" value="Aldolase class I"/>
    <property type="match status" value="1"/>
</dbReference>
<dbReference type="CDD" id="cd02803">
    <property type="entry name" value="OYE_like_FMN_family"/>
    <property type="match status" value="1"/>
</dbReference>
<dbReference type="SUPFAM" id="SSF51905">
    <property type="entry name" value="FAD/NAD(P)-binding domain"/>
    <property type="match status" value="1"/>
</dbReference>
<dbReference type="InterPro" id="IPR013785">
    <property type="entry name" value="Aldolase_TIM"/>
</dbReference>
<keyword evidence="5" id="KW-0288">FMN</keyword>
<dbReference type="Gene3D" id="3.50.50.60">
    <property type="entry name" value="FAD/NAD(P)-binding domain"/>
    <property type="match status" value="1"/>
</dbReference>
<dbReference type="GO" id="GO:0016491">
    <property type="term" value="F:oxidoreductase activity"/>
    <property type="evidence" value="ECO:0007669"/>
    <property type="project" value="UniProtKB-KW"/>
</dbReference>
<evidence type="ECO:0000313" key="12">
    <source>
        <dbReference type="EMBL" id="SHH91946.1"/>
    </source>
</evidence>
<keyword evidence="6" id="KW-0479">Metal-binding</keyword>
<dbReference type="InterPro" id="IPR036188">
    <property type="entry name" value="FAD/NAD-bd_sf"/>
</dbReference>
<evidence type="ECO:0000256" key="9">
    <source>
        <dbReference type="ARBA" id="ARBA00023014"/>
    </source>
</evidence>
<keyword evidence="13" id="KW-1185">Reference proteome</keyword>
<feature type="domain" description="FAD/NAD(P)-binding" evidence="11">
    <location>
        <begin position="387"/>
        <end position="611"/>
    </location>
</feature>
<dbReference type="InterPro" id="IPR023753">
    <property type="entry name" value="FAD/NAD-binding_dom"/>
</dbReference>
<keyword evidence="9" id="KW-0411">Iron-sulfur</keyword>
<evidence type="ECO:0000259" key="10">
    <source>
        <dbReference type="Pfam" id="PF00724"/>
    </source>
</evidence>
<dbReference type="SUPFAM" id="SSF51395">
    <property type="entry name" value="FMN-linked oxidoreductases"/>
    <property type="match status" value="1"/>
</dbReference>
<dbReference type="Gene3D" id="3.40.50.720">
    <property type="entry name" value="NAD(P)-binding Rossmann-like Domain"/>
    <property type="match status" value="1"/>
</dbReference>
<dbReference type="STRING" id="1123282.SAMN02745823_01432"/>
<comment type="cofactor">
    <cofactor evidence="1">
        <name>FMN</name>
        <dbReference type="ChEBI" id="CHEBI:58210"/>
    </cofactor>
</comment>
<dbReference type="GO" id="GO:0010181">
    <property type="term" value="F:FMN binding"/>
    <property type="evidence" value="ECO:0007669"/>
    <property type="project" value="InterPro"/>
</dbReference>
<evidence type="ECO:0000256" key="5">
    <source>
        <dbReference type="ARBA" id="ARBA00022643"/>
    </source>
</evidence>
<evidence type="ECO:0000256" key="4">
    <source>
        <dbReference type="ARBA" id="ARBA00022630"/>
    </source>
</evidence>
<evidence type="ECO:0000256" key="1">
    <source>
        <dbReference type="ARBA" id="ARBA00001917"/>
    </source>
</evidence>
<comment type="cofactor">
    <cofactor evidence="2">
        <name>[4Fe-4S] cluster</name>
        <dbReference type="ChEBI" id="CHEBI:49883"/>
    </cofactor>
</comment>
<protein>
    <submittedName>
        <fullName evidence="12">2,4-dienoyl-CoA reductase</fullName>
    </submittedName>
</protein>
<keyword evidence="4" id="KW-0285">Flavoprotein</keyword>
<feature type="domain" description="NADH:flavin oxidoreductase/NADH oxidase N-terminal" evidence="10">
    <location>
        <begin position="9"/>
        <end position="342"/>
    </location>
</feature>
<gene>
    <name evidence="12" type="ORF">SAMN02745823_01432</name>
</gene>
<evidence type="ECO:0000256" key="2">
    <source>
        <dbReference type="ARBA" id="ARBA00001966"/>
    </source>
</evidence>
<dbReference type="Pfam" id="PF00724">
    <property type="entry name" value="Oxidored_FMN"/>
    <property type="match status" value="1"/>
</dbReference>
<dbReference type="OrthoDB" id="9772736at2"/>
<reference evidence="12 13" key="1">
    <citation type="submission" date="2016-11" db="EMBL/GenBank/DDBJ databases">
        <authorList>
            <person name="Jaros S."/>
            <person name="Januszkiewicz K."/>
            <person name="Wedrychowicz H."/>
        </authorList>
    </citation>
    <scope>NUCLEOTIDE SEQUENCE [LARGE SCALE GENOMIC DNA]</scope>
    <source>
        <strain evidence="12 13">DSM 10068</strain>
    </source>
</reference>
<keyword evidence="8" id="KW-0408">Iron</keyword>
<dbReference type="EMBL" id="FQXV01000004">
    <property type="protein sequence ID" value="SHH91946.1"/>
    <property type="molecule type" value="Genomic_DNA"/>
</dbReference>
<dbReference type="GO" id="GO:0046872">
    <property type="term" value="F:metal ion binding"/>
    <property type="evidence" value="ECO:0007669"/>
    <property type="project" value="UniProtKB-KW"/>
</dbReference>
<evidence type="ECO:0000256" key="7">
    <source>
        <dbReference type="ARBA" id="ARBA00023002"/>
    </source>
</evidence>
<evidence type="ECO:0000256" key="3">
    <source>
        <dbReference type="ARBA" id="ARBA00011048"/>
    </source>
</evidence>
<accession>A0A1M5WWC2</accession>